<dbReference type="Pfam" id="PF03564">
    <property type="entry name" value="DUF1759"/>
    <property type="match status" value="1"/>
</dbReference>
<feature type="compositionally biased region" description="Low complexity" evidence="2">
    <location>
        <begin position="182"/>
        <end position="193"/>
    </location>
</feature>
<feature type="region of interest" description="Disordered" evidence="2">
    <location>
        <begin position="1"/>
        <end position="58"/>
    </location>
</feature>
<name>A0AAV6QQW8_SOLSE</name>
<feature type="region of interest" description="Disordered" evidence="2">
    <location>
        <begin position="181"/>
        <end position="208"/>
    </location>
</feature>
<keyword evidence="1" id="KW-0175">Coiled coil</keyword>
<dbReference type="Proteomes" id="UP000693946">
    <property type="component" value="Linkage Group LG4"/>
</dbReference>
<feature type="compositionally biased region" description="Basic residues" evidence="2">
    <location>
        <begin position="194"/>
        <end position="204"/>
    </location>
</feature>
<dbReference type="InterPro" id="IPR005312">
    <property type="entry name" value="DUF1759"/>
</dbReference>
<sequence>MAEFEVNTGVNEDSNEEQLSADKQPQAAESTADDLPTPSQEPRKTHRVRKLTEKGQELHDEQIKKATYRFSVSYEKWKAIIKDAQKAIDGQCSKDLLQEHVAEVTNAVNNVNVAYVELRRIESPDNDTRRRMDTCEAVTRKFTDAAECCPSQAKVDSLRYEQIWKETDSVFKSTASDKTSVKSHYSKLSSHSKVSSRHSSRHSAKTQDAAAEVAANEATLQVLLEQENHIKEIERQEAEIAQKQRELEAKRREVERLETVKKLNAAKARQQVYERSECSDAEIYSLLHHSSDQEKEVKPKNNDSPTKMCFSPQVVIPPQELNATDLVKTFAEILNASRLPVPEPTVFSGNPLRYSDWKISFQTLIDRRSIPAEEKIYYLRKYVGGAAKKAIESYFLLGSKSAYNAAWTVLEERYGDPFIIAKAFRDKLAAWPKVNSKSSVELQEFADFLCSCRAAMSQIKGLQVLDDCNENRKMLAELPDWLEVE</sequence>
<feature type="coiled-coil region" evidence="1">
    <location>
        <begin position="216"/>
        <end position="260"/>
    </location>
</feature>
<accession>A0AAV6QQW8</accession>
<evidence type="ECO:0000313" key="3">
    <source>
        <dbReference type="EMBL" id="KAG7494536.1"/>
    </source>
</evidence>
<evidence type="ECO:0000256" key="1">
    <source>
        <dbReference type="SAM" id="Coils"/>
    </source>
</evidence>
<protein>
    <submittedName>
        <fullName evidence="3">Uncharacterized protein</fullName>
    </submittedName>
</protein>
<proteinExistence type="predicted"/>
<dbReference type="AlphaFoldDB" id="A0AAV6QQW8"/>
<reference evidence="3 4" key="1">
    <citation type="journal article" date="2021" name="Sci. Rep.">
        <title>Chromosome anchoring in Senegalese sole (Solea senegalensis) reveals sex-associated markers and genome rearrangements in flatfish.</title>
        <authorList>
            <person name="Guerrero-Cozar I."/>
            <person name="Gomez-Garrido J."/>
            <person name="Berbel C."/>
            <person name="Martinez-Blanch J.F."/>
            <person name="Alioto T."/>
            <person name="Claros M.G."/>
            <person name="Gagnaire P.A."/>
            <person name="Manchado M."/>
        </authorList>
    </citation>
    <scope>NUCLEOTIDE SEQUENCE [LARGE SCALE GENOMIC DNA]</scope>
    <source>
        <strain evidence="3">Sse05_10M</strain>
    </source>
</reference>
<dbReference type="PANTHER" id="PTHR47331:SF5">
    <property type="entry name" value="RIBONUCLEASE H"/>
    <property type="match status" value="1"/>
</dbReference>
<organism evidence="3 4">
    <name type="scientific">Solea senegalensis</name>
    <name type="common">Senegalese sole</name>
    <dbReference type="NCBI Taxonomy" id="28829"/>
    <lineage>
        <taxon>Eukaryota</taxon>
        <taxon>Metazoa</taxon>
        <taxon>Chordata</taxon>
        <taxon>Craniata</taxon>
        <taxon>Vertebrata</taxon>
        <taxon>Euteleostomi</taxon>
        <taxon>Actinopterygii</taxon>
        <taxon>Neopterygii</taxon>
        <taxon>Teleostei</taxon>
        <taxon>Neoteleostei</taxon>
        <taxon>Acanthomorphata</taxon>
        <taxon>Carangaria</taxon>
        <taxon>Pleuronectiformes</taxon>
        <taxon>Pleuronectoidei</taxon>
        <taxon>Soleidae</taxon>
        <taxon>Solea</taxon>
    </lineage>
</organism>
<dbReference type="PANTHER" id="PTHR47331">
    <property type="entry name" value="PHD-TYPE DOMAIN-CONTAINING PROTEIN"/>
    <property type="match status" value="1"/>
</dbReference>
<keyword evidence="4" id="KW-1185">Reference proteome</keyword>
<evidence type="ECO:0000256" key="2">
    <source>
        <dbReference type="SAM" id="MobiDB-lite"/>
    </source>
</evidence>
<gene>
    <name evidence="3" type="ORF">JOB18_032575</name>
</gene>
<feature type="compositionally biased region" description="Polar residues" evidence="2">
    <location>
        <begin position="8"/>
        <end position="29"/>
    </location>
</feature>
<dbReference type="EMBL" id="JAGKHQ010000016">
    <property type="protein sequence ID" value="KAG7494536.1"/>
    <property type="molecule type" value="Genomic_DNA"/>
</dbReference>
<evidence type="ECO:0000313" key="4">
    <source>
        <dbReference type="Proteomes" id="UP000693946"/>
    </source>
</evidence>
<comment type="caution">
    <text evidence="3">The sequence shown here is derived from an EMBL/GenBank/DDBJ whole genome shotgun (WGS) entry which is preliminary data.</text>
</comment>